<comment type="caution">
    <text evidence="3">The sequence shown here is derived from an EMBL/GenBank/DDBJ whole genome shotgun (WGS) entry which is preliminary data.</text>
</comment>
<dbReference type="Proteomes" id="UP000272117">
    <property type="component" value="Unassembled WGS sequence"/>
</dbReference>
<protein>
    <submittedName>
        <fullName evidence="3">DUF4476 domain-containing protein</fullName>
    </submittedName>
</protein>
<organism evidence="3 4">
    <name type="scientific">Rufibacter latericius</name>
    <dbReference type="NCBI Taxonomy" id="2487040"/>
    <lineage>
        <taxon>Bacteria</taxon>
        <taxon>Pseudomonadati</taxon>
        <taxon>Bacteroidota</taxon>
        <taxon>Cytophagia</taxon>
        <taxon>Cytophagales</taxon>
        <taxon>Hymenobacteraceae</taxon>
        <taxon>Rufibacter</taxon>
    </lineage>
</organism>
<sequence length="228" mass="25889">MKRLYILSFLLLFLGQALHAQPDLDAALLVETQRGEFFQLSVGGKLINPAPADRVSVGDLPSGRHILNIRVLGRGRRAQNITAEVILTRGFESVYVLAPAVPGRTFPLVLRKVEEIPWSRPVPPSGGNEVCRYVMEKPDVDRVLRFMEEEGFDDRRLEIAKGEIKLAGGIMTDDLFLLMKAITFEERRVALAKYAHAYVCDRQRFSRVLDALEFNSSKRELQDFIYKQ</sequence>
<dbReference type="Pfam" id="PF14771">
    <property type="entry name" value="DUF4476"/>
    <property type="match status" value="1"/>
</dbReference>
<evidence type="ECO:0000313" key="4">
    <source>
        <dbReference type="Proteomes" id="UP000272117"/>
    </source>
</evidence>
<dbReference type="OrthoDB" id="877750at2"/>
<dbReference type="InterPro" id="IPR028011">
    <property type="entry name" value="DUF4476"/>
</dbReference>
<feature type="signal peptide" evidence="1">
    <location>
        <begin position="1"/>
        <end position="20"/>
    </location>
</feature>
<name>A0A3M9MNW8_9BACT</name>
<accession>A0A3M9MNW8</accession>
<proteinExistence type="predicted"/>
<keyword evidence="4" id="KW-1185">Reference proteome</keyword>
<dbReference type="EMBL" id="RJJD01000005">
    <property type="protein sequence ID" value="RNI26895.1"/>
    <property type="molecule type" value="Genomic_DNA"/>
</dbReference>
<evidence type="ECO:0000256" key="1">
    <source>
        <dbReference type="SAM" id="SignalP"/>
    </source>
</evidence>
<dbReference type="RefSeq" id="WP_123126902.1">
    <property type="nucleotide sequence ID" value="NZ_RJJD01000005.1"/>
</dbReference>
<gene>
    <name evidence="3" type="ORF">EFB08_10485</name>
</gene>
<feature type="domain" description="DUF4476" evidence="2">
    <location>
        <begin position="135"/>
        <end position="225"/>
    </location>
</feature>
<reference evidence="3 4" key="1">
    <citation type="submission" date="2018-11" db="EMBL/GenBank/DDBJ databases">
        <title>Rufibacter latericius sp. nov., isolated from water in Baiyang Lake.</title>
        <authorList>
            <person name="Yang Y."/>
        </authorList>
    </citation>
    <scope>NUCLEOTIDE SEQUENCE [LARGE SCALE GENOMIC DNA]</scope>
    <source>
        <strain evidence="3 4">R-22-1c-1</strain>
    </source>
</reference>
<keyword evidence="1" id="KW-0732">Signal</keyword>
<dbReference type="AlphaFoldDB" id="A0A3M9MNW8"/>
<evidence type="ECO:0000313" key="3">
    <source>
        <dbReference type="EMBL" id="RNI26895.1"/>
    </source>
</evidence>
<evidence type="ECO:0000259" key="2">
    <source>
        <dbReference type="Pfam" id="PF14771"/>
    </source>
</evidence>
<feature type="chain" id="PRO_5018262209" evidence="1">
    <location>
        <begin position="21"/>
        <end position="228"/>
    </location>
</feature>